<dbReference type="CDD" id="cd01949">
    <property type="entry name" value="GGDEF"/>
    <property type="match status" value="1"/>
</dbReference>
<dbReference type="HOGENOM" id="CLU_000445_91_2_5"/>
<keyword evidence="1" id="KW-0472">Membrane</keyword>
<dbReference type="Gene3D" id="3.20.20.450">
    <property type="entry name" value="EAL domain"/>
    <property type="match status" value="1"/>
</dbReference>
<dbReference type="Pfam" id="PF05228">
    <property type="entry name" value="CHASE4"/>
    <property type="match status" value="1"/>
</dbReference>
<evidence type="ECO:0000313" key="5">
    <source>
        <dbReference type="Proteomes" id="UP000009134"/>
    </source>
</evidence>
<reference evidence="5" key="1">
    <citation type="submission" date="2006-01" db="EMBL/GenBank/DDBJ databases">
        <title>Complete sequence of Novosphingobium aromaticivorans DSM 12444.</title>
        <authorList>
            <consortium name="US DOE Joint Genome Institute"/>
            <person name="Copeland A."/>
            <person name="Lucas S."/>
            <person name="Lapidus A."/>
            <person name="Barry K."/>
            <person name="Detter J.C."/>
            <person name="Glavina T."/>
            <person name="Hammon N."/>
            <person name="Israni S."/>
            <person name="Pitluck S."/>
            <person name="Chain P."/>
            <person name="Malfatti S."/>
            <person name="Shin M."/>
            <person name="Vergez L."/>
            <person name="Schmutz J."/>
            <person name="Larimer F."/>
            <person name="Land M."/>
            <person name="Kyrpides N."/>
            <person name="Ivanova N."/>
            <person name="Fredrickson J."/>
            <person name="Balkwill D."/>
            <person name="Romine M.F."/>
            <person name="Richardson P."/>
        </authorList>
    </citation>
    <scope>NUCLEOTIDE SEQUENCE [LARGE SCALE GENOMIC DNA]</scope>
    <source>
        <strain evidence="5">ATCC 700278 / DSM 12444 / CCUG 56034 / CIP 105152 / NBRC 16084 / F199</strain>
    </source>
</reference>
<dbReference type="InterPro" id="IPR000160">
    <property type="entry name" value="GGDEF_dom"/>
</dbReference>
<dbReference type="PANTHER" id="PTHR44757:SF2">
    <property type="entry name" value="BIOFILM ARCHITECTURE MAINTENANCE PROTEIN MBAA"/>
    <property type="match status" value="1"/>
</dbReference>
<feature type="transmembrane region" description="Helical" evidence="1">
    <location>
        <begin position="21"/>
        <end position="43"/>
    </location>
</feature>
<name>Q2G9C2_NOVAD</name>
<accession>Q2G9C2</accession>
<feature type="transmembrane region" description="Helical" evidence="1">
    <location>
        <begin position="292"/>
        <end position="310"/>
    </location>
</feature>
<dbReference type="Pfam" id="PF00563">
    <property type="entry name" value="EAL"/>
    <property type="match status" value="1"/>
</dbReference>
<dbReference type="PROSITE" id="PS50883">
    <property type="entry name" value="EAL"/>
    <property type="match status" value="1"/>
</dbReference>
<feature type="domain" description="GGDEF" evidence="3">
    <location>
        <begin position="363"/>
        <end position="496"/>
    </location>
</feature>
<dbReference type="CDD" id="cd01948">
    <property type="entry name" value="EAL"/>
    <property type="match status" value="1"/>
</dbReference>
<dbReference type="PANTHER" id="PTHR44757">
    <property type="entry name" value="DIGUANYLATE CYCLASE DGCP"/>
    <property type="match status" value="1"/>
</dbReference>
<dbReference type="InterPro" id="IPR007892">
    <property type="entry name" value="CHASE4"/>
</dbReference>
<dbReference type="PROSITE" id="PS50887">
    <property type="entry name" value="GGDEF"/>
    <property type="match status" value="1"/>
</dbReference>
<dbReference type="Pfam" id="PF00990">
    <property type="entry name" value="GGDEF"/>
    <property type="match status" value="1"/>
</dbReference>
<dbReference type="Proteomes" id="UP000009134">
    <property type="component" value="Chromosome"/>
</dbReference>
<dbReference type="InterPro" id="IPR052155">
    <property type="entry name" value="Biofilm_reg_signaling"/>
</dbReference>
<evidence type="ECO:0000259" key="2">
    <source>
        <dbReference type="PROSITE" id="PS50883"/>
    </source>
</evidence>
<keyword evidence="5" id="KW-1185">Reference proteome</keyword>
<feature type="domain" description="EAL" evidence="2">
    <location>
        <begin position="505"/>
        <end position="754"/>
    </location>
</feature>
<protein>
    <submittedName>
        <fullName evidence="4">Periplasmic sensor diguanylate cyclase/phosphodiesterase</fullName>
    </submittedName>
</protein>
<dbReference type="InterPro" id="IPR001633">
    <property type="entry name" value="EAL_dom"/>
</dbReference>
<dbReference type="InterPro" id="IPR035919">
    <property type="entry name" value="EAL_sf"/>
</dbReference>
<dbReference type="STRING" id="279238.Saro_1106"/>
<dbReference type="AlphaFoldDB" id="Q2G9C2"/>
<dbReference type="SUPFAM" id="SSF141868">
    <property type="entry name" value="EAL domain-like"/>
    <property type="match status" value="1"/>
</dbReference>
<keyword evidence="1" id="KW-1133">Transmembrane helix</keyword>
<sequence length="764" mass="85949">MGTGPFIRQRRSRQTAGAASAGWIVAATFVALLALTTALIVAFRNSTNIADHFARTEEQRLVERFMERTEKQILEADKLQVVWDDAVTMLNSPKAEVWARNFLAGYFWGSHRIDRIFHVRFDGSLVRCWHGVKLSQDCRYRPLSRTISGLIRQSLKDQTQRGQVRDWRKHGSVNWPYDSKGLPIGLGQSSIASVEGQPAIVAVASVVPDVTPSLLQAEPDYIVLVRFIDERIISDLHESLVLDDVRFETSATDDKNRNSLAIRDLHGDRIGWISWLSKPPGPAILRQTAPLLAVYILFFVGVVAGGAIIVRRMRRTTSELIASEAQAQHNALHDAMSGLPNRAHFMQRLRQELNACVERRELGDVFVAYVDIDRFKIVNDTLGHHVGDELVRQVALRLRRSLPPGDFLSRFGGDEFVLMRRTTGGRAAADMLGKQIMALTREPFVISSNNLEVSLSCGISWGPEQSEDPGELLRRADIALYRAKQRGRARYRRFTRDMDASVKLRREMEVELRRAIVRDELTLAYQPIVHAGSGAIEGFEALLRWPHPERGSIRPGLFVPVAEQAGMMVPLGSWVLRRVFTESRQWPDCDISVNLSPLQIMSSDFLQAMDELVRETGADPRRFILEVTEGVMLDRSDHVLDVLKGLNYRGFRIALDDFGIGYSSLSYLRSFQFDRIKIDRSFVQNIEGDLDAHSILKAIVSLGHTLRMKVVAEGVETPMQRALVQAAGCQMIQGHLFWEALPVDEAKALVRPAKVRGLSKVRVG</sequence>
<dbReference type="EMBL" id="CP000248">
    <property type="protein sequence ID" value="ABD25551.1"/>
    <property type="molecule type" value="Genomic_DNA"/>
</dbReference>
<dbReference type="InterPro" id="IPR029787">
    <property type="entry name" value="Nucleotide_cyclase"/>
</dbReference>
<dbReference type="eggNOG" id="COG5001">
    <property type="taxonomic scope" value="Bacteria"/>
</dbReference>
<evidence type="ECO:0000259" key="3">
    <source>
        <dbReference type="PROSITE" id="PS50887"/>
    </source>
</evidence>
<dbReference type="NCBIfam" id="TIGR00254">
    <property type="entry name" value="GGDEF"/>
    <property type="match status" value="1"/>
</dbReference>
<evidence type="ECO:0000256" key="1">
    <source>
        <dbReference type="SAM" id="Phobius"/>
    </source>
</evidence>
<evidence type="ECO:0000313" key="4">
    <source>
        <dbReference type="EMBL" id="ABD25551.1"/>
    </source>
</evidence>
<dbReference type="InterPro" id="IPR043128">
    <property type="entry name" value="Rev_trsase/Diguanyl_cyclase"/>
</dbReference>
<keyword evidence="1" id="KW-0812">Transmembrane</keyword>
<gene>
    <name evidence="4" type="ordered locus">Saro_1106</name>
</gene>
<dbReference type="SUPFAM" id="SSF55073">
    <property type="entry name" value="Nucleotide cyclase"/>
    <property type="match status" value="1"/>
</dbReference>
<dbReference type="Gene3D" id="3.30.70.270">
    <property type="match status" value="1"/>
</dbReference>
<proteinExistence type="predicted"/>
<dbReference type="SMART" id="SM00267">
    <property type="entry name" value="GGDEF"/>
    <property type="match status" value="1"/>
</dbReference>
<dbReference type="SMART" id="SM00052">
    <property type="entry name" value="EAL"/>
    <property type="match status" value="1"/>
</dbReference>
<dbReference type="KEGG" id="nar:Saro_1106"/>
<organism evidence="4 5">
    <name type="scientific">Novosphingobium aromaticivorans (strain ATCC 700278 / DSM 12444 / CCUG 56034 / CIP 105152 / NBRC 16084 / F199)</name>
    <dbReference type="NCBI Taxonomy" id="279238"/>
    <lineage>
        <taxon>Bacteria</taxon>
        <taxon>Pseudomonadati</taxon>
        <taxon>Pseudomonadota</taxon>
        <taxon>Alphaproteobacteria</taxon>
        <taxon>Sphingomonadales</taxon>
        <taxon>Sphingomonadaceae</taxon>
        <taxon>Novosphingobium</taxon>
    </lineage>
</organism>